<dbReference type="InterPro" id="IPR020537">
    <property type="entry name" value="ATP_synth_F0_csu_DDCD_BS"/>
</dbReference>
<keyword evidence="9" id="KW-0446">Lipid-binding</keyword>
<evidence type="ECO:0000256" key="6">
    <source>
        <dbReference type="ARBA" id="ARBA00022781"/>
    </source>
</evidence>
<dbReference type="GO" id="GO:0015078">
    <property type="term" value="F:proton transmembrane transporter activity"/>
    <property type="evidence" value="ECO:0007669"/>
    <property type="project" value="InterPro"/>
</dbReference>
<organism evidence="13">
    <name type="scientific">marine metagenome</name>
    <dbReference type="NCBI Taxonomy" id="408172"/>
    <lineage>
        <taxon>unclassified sequences</taxon>
        <taxon>metagenomes</taxon>
        <taxon>ecological metagenomes</taxon>
    </lineage>
</organism>
<gene>
    <name evidence="13" type="ORF">METZ01_LOCUS186027</name>
</gene>
<dbReference type="EMBL" id="UINC01037539">
    <property type="protein sequence ID" value="SVB33173.1"/>
    <property type="molecule type" value="Genomic_DNA"/>
</dbReference>
<evidence type="ECO:0000256" key="4">
    <source>
        <dbReference type="ARBA" id="ARBA00022547"/>
    </source>
</evidence>
<protein>
    <recommendedName>
        <fullName evidence="12">V-ATPase proteolipid subunit C-like domain-containing protein</fullName>
    </recommendedName>
</protein>
<dbReference type="PRINTS" id="PR00124">
    <property type="entry name" value="ATPASEC"/>
</dbReference>
<dbReference type="Pfam" id="PF00137">
    <property type="entry name" value="ATP-synt_C"/>
    <property type="match status" value="1"/>
</dbReference>
<dbReference type="GO" id="GO:0015986">
    <property type="term" value="P:proton motive force-driven ATP synthesis"/>
    <property type="evidence" value="ECO:0007669"/>
    <property type="project" value="InterPro"/>
</dbReference>
<keyword evidence="7 11" id="KW-1133">Transmembrane helix</keyword>
<evidence type="ECO:0000256" key="7">
    <source>
        <dbReference type="ARBA" id="ARBA00022989"/>
    </source>
</evidence>
<comment type="subcellular location">
    <subcellularLocation>
        <location evidence="1">Membrane</location>
        <topology evidence="1">Multi-pass membrane protein</topology>
    </subcellularLocation>
</comment>
<evidence type="ECO:0000256" key="5">
    <source>
        <dbReference type="ARBA" id="ARBA00022692"/>
    </source>
</evidence>
<evidence type="ECO:0000256" key="8">
    <source>
        <dbReference type="ARBA" id="ARBA00023065"/>
    </source>
</evidence>
<proteinExistence type="inferred from homology"/>
<evidence type="ECO:0000256" key="9">
    <source>
        <dbReference type="ARBA" id="ARBA00023121"/>
    </source>
</evidence>
<keyword evidence="8" id="KW-0406">Ion transport</keyword>
<keyword evidence="6" id="KW-0375">Hydrogen ion transport</keyword>
<evidence type="ECO:0000256" key="1">
    <source>
        <dbReference type="ARBA" id="ARBA00004141"/>
    </source>
</evidence>
<evidence type="ECO:0000256" key="2">
    <source>
        <dbReference type="ARBA" id="ARBA00006704"/>
    </source>
</evidence>
<dbReference type="AlphaFoldDB" id="A0A382D6G8"/>
<sequence>MEIIAALEGNFIPFAAGLAGLGGAIGVGLAGAKGAEAVGRNPGAFGKIFTTTLIAMALAEGLAILGFFVLPGLLKGQM</sequence>
<keyword evidence="3" id="KW-0813">Transport</keyword>
<dbReference type="Gene3D" id="1.20.20.10">
    <property type="entry name" value="F1F0 ATP synthase subunit C"/>
    <property type="match status" value="1"/>
</dbReference>
<keyword evidence="4" id="KW-0138">CF(0)</keyword>
<evidence type="ECO:0000256" key="3">
    <source>
        <dbReference type="ARBA" id="ARBA00022448"/>
    </source>
</evidence>
<keyword evidence="5 11" id="KW-0812">Transmembrane</keyword>
<reference evidence="13" key="1">
    <citation type="submission" date="2018-05" db="EMBL/GenBank/DDBJ databases">
        <authorList>
            <person name="Lanie J.A."/>
            <person name="Ng W.-L."/>
            <person name="Kazmierczak K.M."/>
            <person name="Andrzejewski T.M."/>
            <person name="Davidsen T.M."/>
            <person name="Wayne K.J."/>
            <person name="Tettelin H."/>
            <person name="Glass J.I."/>
            <person name="Rusch D."/>
            <person name="Podicherti R."/>
            <person name="Tsui H.-C.T."/>
            <person name="Winkler M.E."/>
        </authorList>
    </citation>
    <scope>NUCLEOTIDE SEQUENCE</scope>
</reference>
<evidence type="ECO:0000256" key="11">
    <source>
        <dbReference type="SAM" id="Phobius"/>
    </source>
</evidence>
<dbReference type="InterPro" id="IPR035921">
    <property type="entry name" value="F/V-ATP_Csub_sf"/>
</dbReference>
<feature type="transmembrane region" description="Helical" evidence="11">
    <location>
        <begin position="52"/>
        <end position="74"/>
    </location>
</feature>
<feature type="transmembrane region" description="Helical" evidence="11">
    <location>
        <begin position="12"/>
        <end position="32"/>
    </location>
</feature>
<dbReference type="CDD" id="cd18121">
    <property type="entry name" value="ATP-synt_Fo_c"/>
    <property type="match status" value="1"/>
</dbReference>
<dbReference type="HAMAP" id="MF_01396">
    <property type="entry name" value="ATP_synth_c_bact"/>
    <property type="match status" value="1"/>
</dbReference>
<accession>A0A382D6G8</accession>
<dbReference type="GO" id="GO:0045259">
    <property type="term" value="C:proton-transporting ATP synthase complex"/>
    <property type="evidence" value="ECO:0007669"/>
    <property type="project" value="UniProtKB-KW"/>
</dbReference>
<dbReference type="GO" id="GO:0033177">
    <property type="term" value="C:proton-transporting two-sector ATPase complex, proton-transporting domain"/>
    <property type="evidence" value="ECO:0007669"/>
    <property type="project" value="InterPro"/>
</dbReference>
<feature type="domain" description="V-ATPase proteolipid subunit C-like" evidence="12">
    <location>
        <begin position="14"/>
        <end position="69"/>
    </location>
</feature>
<dbReference type="GO" id="GO:0008289">
    <property type="term" value="F:lipid binding"/>
    <property type="evidence" value="ECO:0007669"/>
    <property type="project" value="UniProtKB-KW"/>
</dbReference>
<evidence type="ECO:0000256" key="10">
    <source>
        <dbReference type="ARBA" id="ARBA00023136"/>
    </source>
</evidence>
<dbReference type="InterPro" id="IPR000454">
    <property type="entry name" value="ATP_synth_F0_csu"/>
</dbReference>
<comment type="similarity">
    <text evidence="2">Belongs to the ATPase C chain family.</text>
</comment>
<name>A0A382D6G8_9ZZZZ</name>
<evidence type="ECO:0000313" key="13">
    <source>
        <dbReference type="EMBL" id="SVB33173.1"/>
    </source>
</evidence>
<dbReference type="InterPro" id="IPR038662">
    <property type="entry name" value="ATP_synth_F0_csu_sf"/>
</dbReference>
<dbReference type="PROSITE" id="PS00605">
    <property type="entry name" value="ATPASE_C"/>
    <property type="match status" value="1"/>
</dbReference>
<evidence type="ECO:0000259" key="12">
    <source>
        <dbReference type="Pfam" id="PF00137"/>
    </source>
</evidence>
<dbReference type="SUPFAM" id="SSF81333">
    <property type="entry name" value="F1F0 ATP synthase subunit C"/>
    <property type="match status" value="1"/>
</dbReference>
<dbReference type="InterPro" id="IPR002379">
    <property type="entry name" value="ATPase_proteolipid_c-like_dom"/>
</dbReference>
<keyword evidence="10 11" id="KW-0472">Membrane</keyword>